<proteinExistence type="predicted"/>
<dbReference type="RefSeq" id="WP_038561816.1">
    <property type="nucleotide sequence ID" value="NZ_CP008876.1"/>
</dbReference>
<dbReference type="EMBL" id="CP008876">
    <property type="protein sequence ID" value="AIF66977.1"/>
    <property type="molecule type" value="Genomic_DNA"/>
</dbReference>
<evidence type="ECO:0000313" key="5">
    <source>
        <dbReference type="Proteomes" id="UP000199735"/>
    </source>
</evidence>
<evidence type="ECO:0000256" key="1">
    <source>
        <dbReference type="SAM" id="Phobius"/>
    </source>
</evidence>
<evidence type="ECO:0000313" key="2">
    <source>
        <dbReference type="EMBL" id="AIF66977.1"/>
    </source>
</evidence>
<reference evidence="3 5" key="2">
    <citation type="submission" date="2016-10" db="EMBL/GenBank/DDBJ databases">
        <authorList>
            <person name="Varghese N."/>
            <person name="Submissions S."/>
        </authorList>
    </citation>
    <scope>NUCLEOTIDE SEQUENCE [LARGE SCALE GENOMIC DNA]</scope>
    <source>
        <strain evidence="3 5">DSM 21619</strain>
    </source>
</reference>
<accession>A0A075LM14</accession>
<dbReference type="AlphaFoldDB" id="A0A075LM14"/>
<dbReference type="Proteomes" id="UP000199735">
    <property type="component" value="Unassembled WGS sequence"/>
</dbReference>
<evidence type="ECO:0000313" key="4">
    <source>
        <dbReference type="Proteomes" id="UP000027980"/>
    </source>
</evidence>
<dbReference type="Proteomes" id="UP000027980">
    <property type="component" value="Chromosome"/>
</dbReference>
<evidence type="ECO:0000313" key="3">
    <source>
        <dbReference type="EMBL" id="SEM49148.1"/>
    </source>
</evidence>
<gene>
    <name evidence="2" type="ORF">GZ22_10200</name>
    <name evidence="3" type="ORF">SAMN04489762_0203</name>
</gene>
<dbReference type="HOGENOM" id="CLU_204372_0_0_9"/>
<keyword evidence="1" id="KW-1133">Transmembrane helix</keyword>
<dbReference type="EMBL" id="FOCD01000001">
    <property type="protein sequence ID" value="SEM49148.1"/>
    <property type="molecule type" value="Genomic_DNA"/>
</dbReference>
<accession>A0AAX2E9J0</accession>
<organism evidence="2 4">
    <name type="scientific">Terribacillus saccharophilus</name>
    <dbReference type="NCBI Taxonomy" id="361277"/>
    <lineage>
        <taxon>Bacteria</taxon>
        <taxon>Bacillati</taxon>
        <taxon>Bacillota</taxon>
        <taxon>Bacilli</taxon>
        <taxon>Bacillales</taxon>
        <taxon>Bacillaceae</taxon>
        <taxon>Terribacillus</taxon>
    </lineage>
</organism>
<name>A0A075LM14_9BACI</name>
<dbReference type="OrthoDB" id="2456214at2"/>
<protein>
    <submittedName>
        <fullName evidence="2">Uncharacterized protein</fullName>
    </submittedName>
</protein>
<feature type="transmembrane region" description="Helical" evidence="1">
    <location>
        <begin position="36"/>
        <end position="57"/>
    </location>
</feature>
<keyword evidence="1" id="KW-0472">Membrane</keyword>
<dbReference type="GeneID" id="34220458"/>
<sequence length="62" mass="7196">MSKFNRNNMPGFLKYWINVTEKAVIPLIIFQFIRTILFPSILDILLLGGLIALYFSFQSKSI</sequence>
<keyword evidence="1" id="KW-0812">Transmembrane</keyword>
<dbReference type="KEGG" id="tap:GZ22_10200"/>
<reference evidence="2 4" key="1">
    <citation type="submission" date="2014-07" db="EMBL/GenBank/DDBJ databases">
        <title>Complete genome sequence of a moderately halophilic bacterium Terribacillus aidingensis MP602, isolated from Cryptomeria fortunei in Tianmu mountain in China.</title>
        <authorList>
            <person name="Wang Y."/>
            <person name="Lu P."/>
            <person name="Zhang L."/>
        </authorList>
    </citation>
    <scope>NUCLEOTIDE SEQUENCE [LARGE SCALE GENOMIC DNA]</scope>
    <source>
        <strain evidence="2 4">MP602</strain>
    </source>
</reference>